<protein>
    <submittedName>
        <fullName evidence="2">Uncharacterized protein</fullName>
    </submittedName>
</protein>
<dbReference type="EMBL" id="MNUE01000036">
    <property type="protein sequence ID" value="OJD32697.1"/>
    <property type="molecule type" value="Genomic_DNA"/>
</dbReference>
<feature type="coiled-coil region" evidence="1">
    <location>
        <begin position="32"/>
        <end position="66"/>
    </location>
</feature>
<accession>A0A1J9QWD3</accession>
<dbReference type="Proteomes" id="UP000183809">
    <property type="component" value="Unassembled WGS sequence"/>
</dbReference>
<keyword evidence="3" id="KW-1185">Reference proteome</keyword>
<comment type="caution">
    <text evidence="2">The sequence shown here is derived from an EMBL/GenBank/DDBJ whole genome shotgun (WGS) entry which is preliminary data.</text>
</comment>
<keyword evidence="1" id="KW-0175">Coiled coil</keyword>
<sequence>MSPPQQPNRDPLDADLELLFRSQRPLDLELARQEAESQLEPLLHRLAALERQLHTLRAQKSHATASSLYQRARRRNLLSSIAIAQQHSALAALSRQSDALRDELARETAAHAAARQKYADLRAACPEREEVALLQAQLAHVEDQNEALRRAVPRRLGGDAPDGRSQWVCDAYRAIEGLLDDLEVMCGRACEGEAKRLAKGYQELLKVKLENGGAEWQIARLIESAHEEAERAGRGLPLAAVCAEVWLETVAAGREKRKARFEGVLNYEPSSLRFARRHHVRSSPFGGL</sequence>
<dbReference type="AlphaFoldDB" id="A0A1J9QWD3"/>
<organism evidence="2 3">
    <name type="scientific">Diplodia corticola</name>
    <dbReference type="NCBI Taxonomy" id="236234"/>
    <lineage>
        <taxon>Eukaryota</taxon>
        <taxon>Fungi</taxon>
        <taxon>Dikarya</taxon>
        <taxon>Ascomycota</taxon>
        <taxon>Pezizomycotina</taxon>
        <taxon>Dothideomycetes</taxon>
        <taxon>Dothideomycetes incertae sedis</taxon>
        <taxon>Botryosphaeriales</taxon>
        <taxon>Botryosphaeriaceae</taxon>
        <taxon>Diplodia</taxon>
    </lineage>
</organism>
<reference evidence="2 3" key="1">
    <citation type="submission" date="2016-10" db="EMBL/GenBank/DDBJ databases">
        <title>Proteomics and genomics reveal pathogen-plant mechanisms compatible with a hemibiotrophic lifestyle of Diplodia corticola.</title>
        <authorList>
            <person name="Fernandes I."/>
            <person name="De Jonge R."/>
            <person name="Van De Peer Y."/>
            <person name="Devreese B."/>
            <person name="Alves A."/>
            <person name="Esteves A.C."/>
        </authorList>
    </citation>
    <scope>NUCLEOTIDE SEQUENCE [LARGE SCALE GENOMIC DNA]</scope>
    <source>
        <strain evidence="2 3">CBS 112549</strain>
    </source>
</reference>
<feature type="coiled-coil region" evidence="1">
    <location>
        <begin position="90"/>
        <end position="151"/>
    </location>
</feature>
<evidence type="ECO:0000313" key="2">
    <source>
        <dbReference type="EMBL" id="OJD32697.1"/>
    </source>
</evidence>
<dbReference type="GeneID" id="31015138"/>
<evidence type="ECO:0000313" key="3">
    <source>
        <dbReference type="Proteomes" id="UP000183809"/>
    </source>
</evidence>
<dbReference type="RefSeq" id="XP_020128957.1">
    <property type="nucleotide sequence ID" value="XM_020274877.1"/>
</dbReference>
<evidence type="ECO:0000256" key="1">
    <source>
        <dbReference type="SAM" id="Coils"/>
    </source>
</evidence>
<gene>
    <name evidence="2" type="ORF">BKCO1_36000122</name>
</gene>
<proteinExistence type="predicted"/>
<name>A0A1J9QWD3_9PEZI</name>